<name>A0ABM6U8C3_FUSVA</name>
<dbReference type="Proteomes" id="UP000241238">
    <property type="component" value="Plasmid pFvar_27725"/>
</dbReference>
<evidence type="ECO:0000256" key="1">
    <source>
        <dbReference type="SAM" id="MobiDB-lite"/>
    </source>
</evidence>
<geneLocation type="plasmid" evidence="3">
    <name>pfvar_27725</name>
</geneLocation>
<dbReference type="EMBL" id="CP028104">
    <property type="protein sequence ID" value="AVQ32647.1"/>
    <property type="molecule type" value="Genomic_DNA"/>
</dbReference>
<feature type="compositionally biased region" description="Basic and acidic residues" evidence="1">
    <location>
        <begin position="61"/>
        <end position="76"/>
    </location>
</feature>
<feature type="region of interest" description="Disordered" evidence="1">
    <location>
        <begin position="210"/>
        <end position="229"/>
    </location>
</feature>
<feature type="compositionally biased region" description="Polar residues" evidence="1">
    <location>
        <begin position="216"/>
        <end position="229"/>
    </location>
</feature>
<organism evidence="2 3">
    <name type="scientific">Fusobacterium varium ATCC 27725</name>
    <dbReference type="NCBI Taxonomy" id="469618"/>
    <lineage>
        <taxon>Bacteria</taxon>
        <taxon>Fusobacteriati</taxon>
        <taxon>Fusobacteriota</taxon>
        <taxon>Fusobacteriia</taxon>
        <taxon>Fusobacteriales</taxon>
        <taxon>Fusobacteriaceae</taxon>
        <taxon>Fusobacterium</taxon>
    </lineage>
</organism>
<sequence length="280" mass="31585">MYKFHNLNKLNICYDMTTGNNNGGGAGETVSEPSSDTTGEGDGLDDLTLDNLDDDLNNDNQAEKNNEEQKGEKNDELDFENLFDEEGNTNAEIDATKYEALKEVGINIDSPTFKQQINELNELGVTDPQAQMNILKKARENELKEANKTPEEIKAQLNKELYPEARRNYKAINNVVKEIWGNNPEVYKAIMTDSVAINMMAKLHEYYKGSQPADVTPTNTKPTESGYDTSQAEKAYQKLMAEAYSKGKGYELRDKVIEKVLSKTSPRFRKEVEQILGYNK</sequence>
<protein>
    <submittedName>
        <fullName evidence="2">Uncharacterized protein</fullName>
    </submittedName>
</protein>
<keyword evidence="2" id="KW-0614">Plasmid</keyword>
<gene>
    <name evidence="2" type="ORF">C4N18_15480</name>
</gene>
<keyword evidence="3" id="KW-1185">Reference proteome</keyword>
<evidence type="ECO:0000313" key="2">
    <source>
        <dbReference type="EMBL" id="AVQ32647.1"/>
    </source>
</evidence>
<accession>A0ABM6U8C3</accession>
<dbReference type="RefSeq" id="WP_107123310.1">
    <property type="nucleotide sequence ID" value="NZ_CP028104.1"/>
</dbReference>
<proteinExistence type="predicted"/>
<reference evidence="3" key="1">
    <citation type="journal article" date="2018" name="MSphere">
        <title>Fusobacterium Genomics Using MinION and Illumina Sequencing Enables Genome Completion and Correction.</title>
        <authorList>
            <person name="Todd S.M."/>
            <person name="Settlage R.E."/>
            <person name="Lahmers K.K."/>
            <person name="Slade D.J."/>
        </authorList>
    </citation>
    <scope>NUCLEOTIDE SEQUENCE [LARGE SCALE GENOMIC DNA]</scope>
    <source>
        <strain evidence="3">ATCC 27725</strain>
    </source>
</reference>
<feature type="region of interest" description="Disordered" evidence="1">
    <location>
        <begin position="24"/>
        <end position="77"/>
    </location>
</feature>
<evidence type="ECO:0000313" key="3">
    <source>
        <dbReference type="Proteomes" id="UP000241238"/>
    </source>
</evidence>
<dbReference type="GeneID" id="77469409"/>
<feature type="compositionally biased region" description="Acidic residues" evidence="1">
    <location>
        <begin position="42"/>
        <end position="57"/>
    </location>
</feature>